<feature type="compositionally biased region" description="Basic and acidic residues" evidence="1">
    <location>
        <begin position="39"/>
        <end position="49"/>
    </location>
</feature>
<dbReference type="AlphaFoldDB" id="A0A1W5ZY86"/>
<keyword evidence="3" id="KW-1185">Reference proteome</keyword>
<name>A0A1W5ZY86_9BACI</name>
<evidence type="ECO:0000313" key="3">
    <source>
        <dbReference type="Proteomes" id="UP000192527"/>
    </source>
</evidence>
<sequence>MSNFIKGTSIIGVIVIGIGIWQITVNDGIGQNKTAEKMEQTEEKTDETHYQTVTVQSEEGQSENLKRPDYSGQTLVKDNVVASIKSMIKEDQQIRELIHKIGEDRIQDDLAYGVHSYDWSKLDNDNEEKQQWIDQLIELSDHKKLNEMAEEASVNFSKSLLQKDLNYYFEATKKFQYLRMKL</sequence>
<dbReference type="KEGG" id="hmn:HM131_15800"/>
<dbReference type="OrthoDB" id="9835832at2"/>
<accession>A0A1W5ZY86</accession>
<gene>
    <name evidence="2" type="ORF">HM131_15800</name>
</gene>
<feature type="compositionally biased region" description="Polar residues" evidence="1">
    <location>
        <begin position="50"/>
        <end position="63"/>
    </location>
</feature>
<reference evidence="2 3" key="1">
    <citation type="submission" date="2017-04" db="EMBL/GenBank/DDBJ databases">
        <title>The whole genome sequencing and assembly of Halobacillus mangrovi strain.</title>
        <authorList>
            <person name="Lee S.-J."/>
            <person name="Park M.-K."/>
            <person name="Kim J.-Y."/>
            <person name="Lee Y.-J."/>
            <person name="Yi H."/>
            <person name="Bahn Y.-S."/>
            <person name="Kim J.F."/>
            <person name="Lee D.-W."/>
        </authorList>
    </citation>
    <scope>NUCLEOTIDE SEQUENCE [LARGE SCALE GENOMIC DNA]</scope>
    <source>
        <strain evidence="2 3">KTB 131</strain>
    </source>
</reference>
<organism evidence="2 3">
    <name type="scientific">Halobacillus mangrovi</name>
    <dbReference type="NCBI Taxonomy" id="402384"/>
    <lineage>
        <taxon>Bacteria</taxon>
        <taxon>Bacillati</taxon>
        <taxon>Bacillota</taxon>
        <taxon>Bacilli</taxon>
        <taxon>Bacillales</taxon>
        <taxon>Bacillaceae</taxon>
        <taxon>Halobacillus</taxon>
    </lineage>
</organism>
<proteinExistence type="predicted"/>
<dbReference type="Proteomes" id="UP000192527">
    <property type="component" value="Chromosome"/>
</dbReference>
<dbReference type="EMBL" id="CP020772">
    <property type="protein sequence ID" value="ARI78223.1"/>
    <property type="molecule type" value="Genomic_DNA"/>
</dbReference>
<evidence type="ECO:0000256" key="1">
    <source>
        <dbReference type="SAM" id="MobiDB-lite"/>
    </source>
</evidence>
<protein>
    <submittedName>
        <fullName evidence="2">Uncharacterized protein</fullName>
    </submittedName>
</protein>
<dbReference type="RefSeq" id="WP_085030682.1">
    <property type="nucleotide sequence ID" value="NZ_CP020772.1"/>
</dbReference>
<evidence type="ECO:0000313" key="2">
    <source>
        <dbReference type="EMBL" id="ARI78223.1"/>
    </source>
</evidence>
<feature type="region of interest" description="Disordered" evidence="1">
    <location>
        <begin position="39"/>
        <end position="69"/>
    </location>
</feature>